<comment type="pathway">
    <text evidence="3">Pyrimidine metabolism; UMP biosynthesis via de novo pathway; orotate from (S)-dihydroorotate (quinone route): step 1/1.</text>
</comment>
<dbReference type="InterPro" id="IPR001295">
    <property type="entry name" value="Dihydroorotate_DH_CS"/>
</dbReference>
<dbReference type="EC" id="1.3.5.2" evidence="5"/>
<dbReference type="InterPro" id="IPR005719">
    <property type="entry name" value="Dihydroorotate_DH_2"/>
</dbReference>
<comment type="caution">
    <text evidence="15">The sequence shown here is derived from an EMBL/GenBank/DDBJ whole genome shotgun (WGS) entry which is preliminary data.</text>
</comment>
<feature type="transmembrane region" description="Helical" evidence="13">
    <location>
        <begin position="490"/>
        <end position="512"/>
    </location>
</feature>
<gene>
    <name evidence="15" type="primary">URA9</name>
    <name evidence="15" type="ORF">MPDQ_008172</name>
</gene>
<dbReference type="GO" id="GO:0106430">
    <property type="term" value="F:dihydroorotate dehydrogenase (quinone) activity"/>
    <property type="evidence" value="ECO:0007669"/>
    <property type="project" value="UniProtKB-EC"/>
</dbReference>
<dbReference type="Proteomes" id="UP000319663">
    <property type="component" value="Unassembled WGS sequence"/>
</dbReference>
<organism evidence="15 16">
    <name type="scientific">Monascus purpureus</name>
    <name type="common">Red mold</name>
    <name type="synonym">Monascus anka</name>
    <dbReference type="NCBI Taxonomy" id="5098"/>
    <lineage>
        <taxon>Eukaryota</taxon>
        <taxon>Fungi</taxon>
        <taxon>Dikarya</taxon>
        <taxon>Ascomycota</taxon>
        <taxon>Pezizomycotina</taxon>
        <taxon>Eurotiomycetes</taxon>
        <taxon>Eurotiomycetidae</taxon>
        <taxon>Eurotiales</taxon>
        <taxon>Aspergillaceae</taxon>
        <taxon>Monascus</taxon>
    </lineage>
</organism>
<dbReference type="GO" id="GO:0005743">
    <property type="term" value="C:mitochondrial inner membrane"/>
    <property type="evidence" value="ECO:0007669"/>
    <property type="project" value="TreeGrafter"/>
</dbReference>
<feature type="domain" description="Dihydroorotate dehydrogenase catalytic" evidence="14">
    <location>
        <begin position="472"/>
        <end position="518"/>
    </location>
</feature>
<accession>A0A507QUR0</accession>
<dbReference type="Gene3D" id="3.20.20.70">
    <property type="entry name" value="Aldolase class I"/>
    <property type="match status" value="1"/>
</dbReference>
<evidence type="ECO:0000256" key="6">
    <source>
        <dbReference type="ARBA" id="ARBA00017599"/>
    </source>
</evidence>
<keyword evidence="16" id="KW-1185">Reference proteome</keyword>
<protein>
    <recommendedName>
        <fullName evidence="6">Dihydroorotate dehydrogenase (quinone), mitochondrial</fullName>
        <ecNumber evidence="5">1.3.5.2</ecNumber>
    </recommendedName>
    <alternativeName>
        <fullName evidence="11">Dihydroorotate oxidase</fullName>
    </alternativeName>
</protein>
<comment type="cofactor">
    <cofactor evidence="1">
        <name>FMN</name>
        <dbReference type="ChEBI" id="CHEBI:58210"/>
    </cofactor>
</comment>
<dbReference type="Pfam" id="PF01180">
    <property type="entry name" value="DHO_dh"/>
    <property type="match status" value="2"/>
</dbReference>
<dbReference type="FunFam" id="3.20.20.70:FF:000242">
    <property type="entry name" value="Dihydroorotate reductase PyrE"/>
    <property type="match status" value="1"/>
</dbReference>
<comment type="subcellular location">
    <subcellularLocation>
        <location evidence="2">Membrane</location>
    </subcellularLocation>
</comment>
<proteinExistence type="inferred from homology"/>
<dbReference type="UniPathway" id="UPA00070">
    <property type="reaction ID" value="UER00946"/>
</dbReference>
<dbReference type="AlphaFoldDB" id="A0A507QUR0"/>
<evidence type="ECO:0000256" key="3">
    <source>
        <dbReference type="ARBA" id="ARBA00005161"/>
    </source>
</evidence>
<evidence type="ECO:0000313" key="15">
    <source>
        <dbReference type="EMBL" id="TQB70693.1"/>
    </source>
</evidence>
<comment type="catalytic activity">
    <reaction evidence="12">
        <text>(S)-dihydroorotate + a quinone = orotate + a quinol</text>
        <dbReference type="Rhea" id="RHEA:30187"/>
        <dbReference type="ChEBI" id="CHEBI:24646"/>
        <dbReference type="ChEBI" id="CHEBI:30839"/>
        <dbReference type="ChEBI" id="CHEBI:30864"/>
        <dbReference type="ChEBI" id="CHEBI:132124"/>
        <dbReference type="EC" id="1.3.5.2"/>
    </reaction>
</comment>
<feature type="domain" description="Dihydroorotate dehydrogenase catalytic" evidence="14">
    <location>
        <begin position="150"/>
        <end position="434"/>
    </location>
</feature>
<evidence type="ECO:0000313" key="16">
    <source>
        <dbReference type="Proteomes" id="UP000319663"/>
    </source>
</evidence>
<evidence type="ECO:0000256" key="9">
    <source>
        <dbReference type="ARBA" id="ARBA00023002"/>
    </source>
</evidence>
<evidence type="ECO:0000256" key="10">
    <source>
        <dbReference type="ARBA" id="ARBA00023136"/>
    </source>
</evidence>
<keyword evidence="13" id="KW-1133">Transmembrane helix</keyword>
<dbReference type="GO" id="GO:0044205">
    <property type="term" value="P:'de novo' UMP biosynthetic process"/>
    <property type="evidence" value="ECO:0007669"/>
    <property type="project" value="UniProtKB-UniPathway"/>
</dbReference>
<dbReference type="EMBL" id="VIFY01000098">
    <property type="protein sequence ID" value="TQB70693.1"/>
    <property type="molecule type" value="Genomic_DNA"/>
</dbReference>
<evidence type="ECO:0000256" key="13">
    <source>
        <dbReference type="SAM" id="Phobius"/>
    </source>
</evidence>
<evidence type="ECO:0000256" key="8">
    <source>
        <dbReference type="ARBA" id="ARBA00022643"/>
    </source>
</evidence>
<dbReference type="PANTHER" id="PTHR48109">
    <property type="entry name" value="DIHYDROOROTATE DEHYDROGENASE (QUINONE), MITOCHONDRIAL-RELATED"/>
    <property type="match status" value="1"/>
</dbReference>
<dbReference type="PROSITE" id="PS00911">
    <property type="entry name" value="DHODEHASE_1"/>
    <property type="match status" value="1"/>
</dbReference>
<evidence type="ECO:0000256" key="5">
    <source>
        <dbReference type="ARBA" id="ARBA00012791"/>
    </source>
</evidence>
<dbReference type="NCBIfam" id="TIGR01036">
    <property type="entry name" value="pyrD_sub2"/>
    <property type="match status" value="1"/>
</dbReference>
<evidence type="ECO:0000256" key="12">
    <source>
        <dbReference type="ARBA" id="ARBA00048639"/>
    </source>
</evidence>
<keyword evidence="8" id="KW-0288">FMN</keyword>
<name>A0A507QUR0_MONPU</name>
<dbReference type="GO" id="GO:0006207">
    <property type="term" value="P:'de novo' pyrimidine nucleobase biosynthetic process"/>
    <property type="evidence" value="ECO:0007669"/>
    <property type="project" value="InterPro"/>
</dbReference>
<evidence type="ECO:0000256" key="4">
    <source>
        <dbReference type="ARBA" id="ARBA00005359"/>
    </source>
</evidence>
<reference evidence="15 16" key="1">
    <citation type="submission" date="2019-06" db="EMBL/GenBank/DDBJ databases">
        <title>Wine fermentation using esterase from Monascus purpureus.</title>
        <authorList>
            <person name="Geng C."/>
            <person name="Zhang Y."/>
        </authorList>
    </citation>
    <scope>NUCLEOTIDE SEQUENCE [LARGE SCALE GENOMIC DNA]</scope>
    <source>
        <strain evidence="15">HQ1</strain>
    </source>
</reference>
<keyword evidence="9" id="KW-0560">Oxidoreductase</keyword>
<evidence type="ECO:0000259" key="14">
    <source>
        <dbReference type="Pfam" id="PF01180"/>
    </source>
</evidence>
<evidence type="ECO:0000256" key="11">
    <source>
        <dbReference type="ARBA" id="ARBA00031623"/>
    </source>
</evidence>
<comment type="similarity">
    <text evidence="4">Belongs to the dihydroorotate dehydrogenase family. Type 2 subfamily.</text>
</comment>
<keyword evidence="13" id="KW-0812">Transmembrane</keyword>
<dbReference type="STRING" id="5098.A0A507QUR0"/>
<evidence type="ECO:0000256" key="1">
    <source>
        <dbReference type="ARBA" id="ARBA00001917"/>
    </source>
</evidence>
<dbReference type="InterPro" id="IPR013785">
    <property type="entry name" value="Aldolase_TIM"/>
</dbReference>
<keyword evidence="7" id="KW-0285">Flavoprotein</keyword>
<evidence type="ECO:0000256" key="2">
    <source>
        <dbReference type="ARBA" id="ARBA00004370"/>
    </source>
</evidence>
<dbReference type="SUPFAM" id="SSF51395">
    <property type="entry name" value="FMN-linked oxidoreductases"/>
    <property type="match status" value="1"/>
</dbReference>
<dbReference type="InterPro" id="IPR005720">
    <property type="entry name" value="Dihydroorotate_DH_cat"/>
</dbReference>
<dbReference type="OrthoDB" id="14784at2759"/>
<dbReference type="CDD" id="cd04738">
    <property type="entry name" value="DHOD_2_like"/>
    <property type="match status" value="1"/>
</dbReference>
<evidence type="ECO:0000256" key="7">
    <source>
        <dbReference type="ARBA" id="ARBA00022630"/>
    </source>
</evidence>
<keyword evidence="10 13" id="KW-0472">Membrane</keyword>
<sequence length="524" mass="55649">MAMGSAALALRSAGAASRTQTFSAVRWAQRPSLLKSRIAVQPWGSNLRNASSESTTSAATEAVKVAPKKAPGGLKKAAIGTSLALVLLAGVVYVTDTRASFHRYVSVPLVRILYPDAEDAHHLAVDGLKTLYKFGLNPRERGDQDGDCLLVTEVFGQTVANPIGIAAGLDKDAEIPDPLFEIGSAIVEVGGITPLPQEGNPKPRVFRVPSQEALINRYGLNSKGADHVAAVLKQRVRDFAYAKGFGWHDLAEKRVLDGEAGVPPGSLLPGKLLAVQVAKNKATPDSDIEAIKRDYVYCVDRLAKYADILVVNVSSPNTAGLRDLQASAPLTAILKAVVGAANRADRKTKPAVMVKVSPDEDSDEQITGICEAVWKSGVDGVIVGNTTKSRPGPDPKGYALTSKEQETMKEMGGYSGPRLFDHTVSLIARYRALLNAPPITEKPEMTTPEQNSGDIQPAEQELAVEKPSPKVIFACGGITNGKQALAALNAGASAAMLYTGIVYGGVGIVTRIKKEMRELKRQSE</sequence>
<dbReference type="PANTHER" id="PTHR48109:SF4">
    <property type="entry name" value="DIHYDROOROTATE DEHYDROGENASE (QUINONE), MITOCHONDRIAL"/>
    <property type="match status" value="1"/>
</dbReference>
<dbReference type="InterPro" id="IPR050074">
    <property type="entry name" value="DHO_dehydrogenase"/>
</dbReference>